<feature type="domain" description="RNA polymerase sigma factor 70 region 4 type 2" evidence="7">
    <location>
        <begin position="112"/>
        <end position="160"/>
    </location>
</feature>
<evidence type="ECO:0000256" key="1">
    <source>
        <dbReference type="ARBA" id="ARBA00010641"/>
    </source>
</evidence>
<evidence type="ECO:0000259" key="7">
    <source>
        <dbReference type="Pfam" id="PF08281"/>
    </source>
</evidence>
<dbReference type="GO" id="GO:0006352">
    <property type="term" value="P:DNA-templated transcription initiation"/>
    <property type="evidence" value="ECO:0007669"/>
    <property type="project" value="InterPro"/>
</dbReference>
<dbReference type="Pfam" id="PF08281">
    <property type="entry name" value="Sigma70_r4_2"/>
    <property type="match status" value="1"/>
</dbReference>
<dbReference type="InterPro" id="IPR014284">
    <property type="entry name" value="RNA_pol_sigma-70_dom"/>
</dbReference>
<accession>A0A426RLB0</accession>
<keyword evidence="3" id="KW-0731">Sigma factor</keyword>
<dbReference type="InterPro" id="IPR013249">
    <property type="entry name" value="RNA_pol_sigma70_r4_t2"/>
</dbReference>
<dbReference type="Gene3D" id="1.10.1740.10">
    <property type="match status" value="1"/>
</dbReference>
<evidence type="ECO:0000256" key="2">
    <source>
        <dbReference type="ARBA" id="ARBA00023015"/>
    </source>
</evidence>
<gene>
    <name evidence="8" type="ORF">DZC72_04185</name>
</gene>
<evidence type="ECO:0000259" key="6">
    <source>
        <dbReference type="Pfam" id="PF04542"/>
    </source>
</evidence>
<dbReference type="InterPro" id="IPR007627">
    <property type="entry name" value="RNA_pol_sigma70_r2"/>
</dbReference>
<keyword evidence="9" id="KW-1185">Reference proteome</keyword>
<organism evidence="8 9">
    <name type="scientific">Maribacter algicola</name>
    <dbReference type="NCBI Taxonomy" id="2498892"/>
    <lineage>
        <taxon>Bacteria</taxon>
        <taxon>Pseudomonadati</taxon>
        <taxon>Bacteroidota</taxon>
        <taxon>Flavobacteriia</taxon>
        <taxon>Flavobacteriales</taxon>
        <taxon>Flavobacteriaceae</taxon>
        <taxon>Maribacter</taxon>
    </lineage>
</organism>
<comment type="similarity">
    <text evidence="1">Belongs to the sigma-70 factor family. ECF subfamily.</text>
</comment>
<keyword evidence="5" id="KW-0804">Transcription</keyword>
<evidence type="ECO:0000256" key="5">
    <source>
        <dbReference type="ARBA" id="ARBA00023163"/>
    </source>
</evidence>
<dbReference type="SUPFAM" id="SSF88946">
    <property type="entry name" value="Sigma2 domain of RNA polymerase sigma factors"/>
    <property type="match status" value="1"/>
</dbReference>
<dbReference type="RefSeq" id="WP_125221614.1">
    <property type="nucleotide sequence ID" value="NZ_QUSX01000001.1"/>
</dbReference>
<dbReference type="PANTHER" id="PTHR43133:SF8">
    <property type="entry name" value="RNA POLYMERASE SIGMA FACTOR HI_1459-RELATED"/>
    <property type="match status" value="1"/>
</dbReference>
<evidence type="ECO:0000256" key="4">
    <source>
        <dbReference type="ARBA" id="ARBA00023125"/>
    </source>
</evidence>
<dbReference type="Gene3D" id="1.10.10.10">
    <property type="entry name" value="Winged helix-like DNA-binding domain superfamily/Winged helix DNA-binding domain"/>
    <property type="match status" value="1"/>
</dbReference>
<dbReference type="GO" id="GO:0003677">
    <property type="term" value="F:DNA binding"/>
    <property type="evidence" value="ECO:0007669"/>
    <property type="project" value="UniProtKB-KW"/>
</dbReference>
<dbReference type="AlphaFoldDB" id="A0A426RLB0"/>
<dbReference type="GO" id="GO:0016987">
    <property type="term" value="F:sigma factor activity"/>
    <property type="evidence" value="ECO:0007669"/>
    <property type="project" value="UniProtKB-KW"/>
</dbReference>
<reference evidence="9" key="1">
    <citation type="submission" date="2018-12" db="EMBL/GenBank/DDBJ databases">
        <title>Maribacter lutimaris sp. nov., isolated from marine sediment.</title>
        <authorList>
            <person name="Kim K.K."/>
        </authorList>
    </citation>
    <scope>NUCLEOTIDE SEQUENCE [LARGE SCALE GENOMIC DNA]</scope>
    <source>
        <strain evidence="9">PoM-212</strain>
    </source>
</reference>
<dbReference type="NCBIfam" id="TIGR02937">
    <property type="entry name" value="sigma70-ECF"/>
    <property type="match status" value="1"/>
</dbReference>
<dbReference type="OrthoDB" id="659855at2"/>
<dbReference type="EMBL" id="QUSX01000001">
    <property type="protein sequence ID" value="RRQ49796.1"/>
    <property type="molecule type" value="Genomic_DNA"/>
</dbReference>
<comment type="caution">
    <text evidence="8">The sequence shown here is derived from an EMBL/GenBank/DDBJ whole genome shotgun (WGS) entry which is preliminary data.</text>
</comment>
<dbReference type="Pfam" id="PF04542">
    <property type="entry name" value="Sigma70_r2"/>
    <property type="match status" value="1"/>
</dbReference>
<sequence length="174" mass="20413">MTKELHSNVCDKTLFSSLYEKYAPGLNDILYYKYGANLNPGDKVQEAFIKMWENCSKVTVQTAKSFLYTVSNNMMLNEIKHQKVVLNYKKVSPKDYTNETPEFLMRKEQFMERYEKVLSSLKPEQREAFVLNQIEGKTHQEIADSIGVTRKVVGHRIYAAFDILKEHLEEFRLK</sequence>
<keyword evidence="2" id="KW-0805">Transcription regulation</keyword>
<evidence type="ECO:0000313" key="8">
    <source>
        <dbReference type="EMBL" id="RRQ49796.1"/>
    </source>
</evidence>
<dbReference type="InterPro" id="IPR036388">
    <property type="entry name" value="WH-like_DNA-bd_sf"/>
</dbReference>
<dbReference type="InterPro" id="IPR039425">
    <property type="entry name" value="RNA_pol_sigma-70-like"/>
</dbReference>
<feature type="domain" description="RNA polymerase sigma-70 region 2" evidence="6">
    <location>
        <begin position="18"/>
        <end position="83"/>
    </location>
</feature>
<dbReference type="CDD" id="cd06171">
    <property type="entry name" value="Sigma70_r4"/>
    <property type="match status" value="1"/>
</dbReference>
<protein>
    <submittedName>
        <fullName evidence="8">Sigma-70 family RNA polymerase sigma factor</fullName>
    </submittedName>
</protein>
<dbReference type="PANTHER" id="PTHR43133">
    <property type="entry name" value="RNA POLYMERASE ECF-TYPE SIGMA FACTO"/>
    <property type="match status" value="1"/>
</dbReference>
<evidence type="ECO:0000313" key="9">
    <source>
        <dbReference type="Proteomes" id="UP000286990"/>
    </source>
</evidence>
<dbReference type="InterPro" id="IPR013324">
    <property type="entry name" value="RNA_pol_sigma_r3/r4-like"/>
</dbReference>
<dbReference type="Proteomes" id="UP000286990">
    <property type="component" value="Unassembled WGS sequence"/>
</dbReference>
<dbReference type="SUPFAM" id="SSF88659">
    <property type="entry name" value="Sigma3 and sigma4 domains of RNA polymerase sigma factors"/>
    <property type="match status" value="1"/>
</dbReference>
<dbReference type="InterPro" id="IPR013325">
    <property type="entry name" value="RNA_pol_sigma_r2"/>
</dbReference>
<keyword evidence="4" id="KW-0238">DNA-binding</keyword>
<name>A0A426RLB0_9FLAO</name>
<proteinExistence type="inferred from homology"/>
<evidence type="ECO:0000256" key="3">
    <source>
        <dbReference type="ARBA" id="ARBA00023082"/>
    </source>
</evidence>